<accession>A0AAD1W6S4</accession>
<evidence type="ECO:0000313" key="2">
    <source>
        <dbReference type="Proteomes" id="UP001295444"/>
    </source>
</evidence>
<organism evidence="1 2">
    <name type="scientific">Pelobates cultripes</name>
    <name type="common">Western spadefoot toad</name>
    <dbReference type="NCBI Taxonomy" id="61616"/>
    <lineage>
        <taxon>Eukaryota</taxon>
        <taxon>Metazoa</taxon>
        <taxon>Chordata</taxon>
        <taxon>Craniata</taxon>
        <taxon>Vertebrata</taxon>
        <taxon>Euteleostomi</taxon>
        <taxon>Amphibia</taxon>
        <taxon>Batrachia</taxon>
        <taxon>Anura</taxon>
        <taxon>Pelobatoidea</taxon>
        <taxon>Pelobatidae</taxon>
        <taxon>Pelobates</taxon>
    </lineage>
</organism>
<dbReference type="EMBL" id="OW240916">
    <property type="protein sequence ID" value="CAH2291480.1"/>
    <property type="molecule type" value="Genomic_DNA"/>
</dbReference>
<dbReference type="Proteomes" id="UP001295444">
    <property type="component" value="Chromosome 05"/>
</dbReference>
<keyword evidence="2" id="KW-1185">Reference proteome</keyword>
<protein>
    <submittedName>
        <fullName evidence="1">Uncharacterized protein</fullName>
    </submittedName>
</protein>
<proteinExistence type="predicted"/>
<name>A0AAD1W6S4_PELCU</name>
<evidence type="ECO:0000313" key="1">
    <source>
        <dbReference type="EMBL" id="CAH2291480.1"/>
    </source>
</evidence>
<dbReference type="AlphaFoldDB" id="A0AAD1W6S4"/>
<sequence length="167" mass="18436">MTLLIPSLSWSMLSERIQSSTHHVLTSGSIRCLPPSAMRKRATVILARARIKRRKKRYLPHGKKASKHATGLGPKALHTGLGAATSNQPQLSVPQGLTIVLTAIMPQQLVRGSSGLCLRLQWVHKLPLMGIGGEGLSRIHSTSRQDGQLQRLTTFIWLILLLFSTFY</sequence>
<gene>
    <name evidence="1" type="ORF">PECUL_23A047821</name>
</gene>
<reference evidence="1" key="1">
    <citation type="submission" date="2022-03" db="EMBL/GenBank/DDBJ databases">
        <authorList>
            <person name="Alioto T."/>
            <person name="Alioto T."/>
            <person name="Gomez Garrido J."/>
        </authorList>
    </citation>
    <scope>NUCLEOTIDE SEQUENCE</scope>
</reference>